<comment type="similarity">
    <text evidence="6">Belongs to the NAD kinase family.</text>
</comment>
<comment type="function">
    <text evidence="6">Involved in the regulation of the intracellular balance of NAD and NADP, and is a key enzyme in the biosynthesis of NADP. Catalyzes specifically the phosphorylation on 2'-hydroxyl of the adenosine moiety of NAD to yield NADP.</text>
</comment>
<feature type="active site" description="Proton acceptor" evidence="6">
    <location>
        <position position="60"/>
    </location>
</feature>
<dbReference type="GO" id="GO:0046872">
    <property type="term" value="F:metal ion binding"/>
    <property type="evidence" value="ECO:0007669"/>
    <property type="project" value="UniProtKB-UniRule"/>
</dbReference>
<accession>A0A7C4U4D6</accession>
<name>A0A7C4U4D6_9BACT</name>
<comment type="caution">
    <text evidence="6">Lacks conserved residue(s) required for the propagation of feature annotation.</text>
</comment>
<dbReference type="InterPro" id="IPR002504">
    <property type="entry name" value="NADK"/>
</dbReference>
<keyword evidence="4 6" id="KW-0520">NAD</keyword>
<comment type="catalytic activity">
    <reaction evidence="5 6">
        <text>NAD(+) + ATP = ADP + NADP(+) + H(+)</text>
        <dbReference type="Rhea" id="RHEA:18629"/>
        <dbReference type="ChEBI" id="CHEBI:15378"/>
        <dbReference type="ChEBI" id="CHEBI:30616"/>
        <dbReference type="ChEBI" id="CHEBI:57540"/>
        <dbReference type="ChEBI" id="CHEBI:58349"/>
        <dbReference type="ChEBI" id="CHEBI:456216"/>
        <dbReference type="EC" id="2.7.1.23"/>
    </reaction>
</comment>
<feature type="binding site" evidence="6">
    <location>
        <position position="160"/>
    </location>
    <ligand>
        <name>NAD(+)</name>
        <dbReference type="ChEBI" id="CHEBI:57540"/>
    </ligand>
</feature>
<keyword evidence="3 6" id="KW-0521">NADP</keyword>
<proteinExistence type="inferred from homology"/>
<sequence length="273" mass="29980">MGAYKVKKIGIFYKDEPYLSEVAREIEKYLLKKGIEVYKNGDLEKISDGKDSVVLSLGGDGTFLGASRIAMNIGAAVLGINLGNLGFLTDVEGMDVFIAIEKLLKGEFTVEERLALTAIVNGEEALEFSGINDFVIMKHIEDKILKIDVAINGLKAGKFRCDGAVVSTATGSTAYALSVGGPVIAPQVNVYELSFIAPHKLSARPLVLGELDKLEIEIESQGNFVFLRDGLKVLDLKMFDRIEFRKNEKNLKIAHIRGKNFFEVLNKKFGWGS</sequence>
<evidence type="ECO:0000256" key="2">
    <source>
        <dbReference type="ARBA" id="ARBA00022777"/>
    </source>
</evidence>
<feature type="binding site" evidence="6">
    <location>
        <position position="197"/>
    </location>
    <ligand>
        <name>NAD(+)</name>
        <dbReference type="ChEBI" id="CHEBI:57540"/>
    </ligand>
</feature>
<evidence type="ECO:0000256" key="5">
    <source>
        <dbReference type="ARBA" id="ARBA00047925"/>
    </source>
</evidence>
<dbReference type="Pfam" id="PF20143">
    <property type="entry name" value="NAD_kinase_C"/>
    <property type="match status" value="1"/>
</dbReference>
<dbReference type="EMBL" id="DTHV01000147">
    <property type="protein sequence ID" value="HGW60733.1"/>
    <property type="molecule type" value="Genomic_DNA"/>
</dbReference>
<feature type="binding site" evidence="6">
    <location>
        <begin position="132"/>
        <end position="133"/>
    </location>
    <ligand>
        <name>NAD(+)</name>
        <dbReference type="ChEBI" id="CHEBI:57540"/>
    </ligand>
</feature>
<dbReference type="Gene3D" id="2.60.200.30">
    <property type="entry name" value="Probable inorganic polyphosphate/atp-NAD kinase, domain 2"/>
    <property type="match status" value="1"/>
</dbReference>
<feature type="binding site" evidence="6">
    <location>
        <begin position="60"/>
        <end position="61"/>
    </location>
    <ligand>
        <name>NAD(+)</name>
        <dbReference type="ChEBI" id="CHEBI:57540"/>
    </ligand>
</feature>
<evidence type="ECO:0000256" key="3">
    <source>
        <dbReference type="ARBA" id="ARBA00022857"/>
    </source>
</evidence>
<dbReference type="GO" id="GO:0003951">
    <property type="term" value="F:NAD+ kinase activity"/>
    <property type="evidence" value="ECO:0007669"/>
    <property type="project" value="UniProtKB-UniRule"/>
</dbReference>
<dbReference type="AlphaFoldDB" id="A0A7C4U4D6"/>
<keyword evidence="6" id="KW-0067">ATP-binding</keyword>
<dbReference type="GO" id="GO:0005524">
    <property type="term" value="F:ATP binding"/>
    <property type="evidence" value="ECO:0007669"/>
    <property type="project" value="UniProtKB-KW"/>
</dbReference>
<dbReference type="EC" id="2.7.1.23" evidence="6"/>
<evidence type="ECO:0000256" key="4">
    <source>
        <dbReference type="ARBA" id="ARBA00023027"/>
    </source>
</evidence>
<dbReference type="GO" id="GO:0019674">
    <property type="term" value="P:NAD+ metabolic process"/>
    <property type="evidence" value="ECO:0007669"/>
    <property type="project" value="InterPro"/>
</dbReference>
<keyword evidence="1 6" id="KW-0808">Transferase</keyword>
<dbReference type="PANTHER" id="PTHR20275:SF0">
    <property type="entry name" value="NAD KINASE"/>
    <property type="match status" value="1"/>
</dbReference>
<feature type="binding site" evidence="6">
    <location>
        <position position="162"/>
    </location>
    <ligand>
        <name>NAD(+)</name>
        <dbReference type="ChEBI" id="CHEBI:57540"/>
    </ligand>
</feature>
<keyword evidence="6" id="KW-0547">Nucleotide-binding</keyword>
<dbReference type="GO" id="GO:0051287">
    <property type="term" value="F:NAD binding"/>
    <property type="evidence" value="ECO:0007669"/>
    <property type="project" value="UniProtKB-ARBA"/>
</dbReference>
<keyword evidence="2 6" id="KW-0418">Kinase</keyword>
<organism evidence="7">
    <name type="scientific">Caldisericum exile</name>
    <dbReference type="NCBI Taxonomy" id="693075"/>
    <lineage>
        <taxon>Bacteria</taxon>
        <taxon>Pseudomonadati</taxon>
        <taxon>Caldisericota/Cryosericota group</taxon>
        <taxon>Caldisericota</taxon>
        <taxon>Caldisericia</taxon>
        <taxon>Caldisericales</taxon>
        <taxon>Caldisericaceae</taxon>
        <taxon>Caldisericum</taxon>
    </lineage>
</organism>
<dbReference type="GO" id="GO:0006741">
    <property type="term" value="P:NADP+ biosynthetic process"/>
    <property type="evidence" value="ECO:0007669"/>
    <property type="project" value="UniProtKB-UniRule"/>
</dbReference>
<comment type="cofactor">
    <cofactor evidence="6">
        <name>a divalent metal cation</name>
        <dbReference type="ChEBI" id="CHEBI:60240"/>
    </cofactor>
</comment>
<dbReference type="GO" id="GO:0005737">
    <property type="term" value="C:cytoplasm"/>
    <property type="evidence" value="ECO:0007669"/>
    <property type="project" value="UniProtKB-SubCell"/>
</dbReference>
<feature type="binding site" evidence="6">
    <location>
        <begin position="173"/>
        <end position="178"/>
    </location>
    <ligand>
        <name>NAD(+)</name>
        <dbReference type="ChEBI" id="CHEBI:57540"/>
    </ligand>
</feature>
<dbReference type="InterPro" id="IPR017437">
    <property type="entry name" value="ATP-NAD_kinase_PpnK-typ_C"/>
</dbReference>
<protein>
    <recommendedName>
        <fullName evidence="6">NAD kinase</fullName>
        <ecNumber evidence="6">2.7.1.23</ecNumber>
    </recommendedName>
    <alternativeName>
        <fullName evidence="6">ATP-dependent NAD kinase</fullName>
    </alternativeName>
</protein>
<feature type="binding site" evidence="6">
    <location>
        <position position="143"/>
    </location>
    <ligand>
        <name>NAD(+)</name>
        <dbReference type="ChEBI" id="CHEBI:57540"/>
    </ligand>
</feature>
<dbReference type="InterPro" id="IPR017438">
    <property type="entry name" value="ATP-NAD_kinase_N"/>
</dbReference>
<dbReference type="SUPFAM" id="SSF111331">
    <property type="entry name" value="NAD kinase/diacylglycerol kinase-like"/>
    <property type="match status" value="1"/>
</dbReference>
<dbReference type="InterPro" id="IPR016064">
    <property type="entry name" value="NAD/diacylglycerol_kinase_sf"/>
</dbReference>
<reference evidence="7" key="1">
    <citation type="journal article" date="2020" name="mSystems">
        <title>Genome- and Community-Level Interaction Insights into Carbon Utilization and Element Cycling Functions of Hydrothermarchaeota in Hydrothermal Sediment.</title>
        <authorList>
            <person name="Zhou Z."/>
            <person name="Liu Y."/>
            <person name="Xu W."/>
            <person name="Pan J."/>
            <person name="Luo Z.H."/>
            <person name="Li M."/>
        </authorList>
    </citation>
    <scope>NUCLEOTIDE SEQUENCE [LARGE SCALE GENOMIC DNA]</scope>
    <source>
        <strain evidence="7">SpSt-794</strain>
    </source>
</reference>
<dbReference type="HAMAP" id="MF_00361">
    <property type="entry name" value="NAD_kinase"/>
    <property type="match status" value="1"/>
</dbReference>
<dbReference type="PANTHER" id="PTHR20275">
    <property type="entry name" value="NAD KINASE"/>
    <property type="match status" value="1"/>
</dbReference>
<evidence type="ECO:0000256" key="1">
    <source>
        <dbReference type="ARBA" id="ARBA00022679"/>
    </source>
</evidence>
<comment type="subcellular location">
    <subcellularLocation>
        <location evidence="6">Cytoplasm</location>
    </subcellularLocation>
</comment>
<evidence type="ECO:0000313" key="7">
    <source>
        <dbReference type="EMBL" id="HGW60733.1"/>
    </source>
</evidence>
<keyword evidence="6" id="KW-0963">Cytoplasm</keyword>
<dbReference type="Pfam" id="PF01513">
    <property type="entry name" value="NAD_kinase"/>
    <property type="match status" value="1"/>
</dbReference>
<dbReference type="Gene3D" id="3.40.50.10330">
    <property type="entry name" value="Probable inorganic polyphosphate/atp-NAD kinase, domain 1"/>
    <property type="match status" value="1"/>
</dbReference>
<comment type="caution">
    <text evidence="7">The sequence shown here is derived from an EMBL/GenBank/DDBJ whole genome shotgun (WGS) entry which is preliminary data.</text>
</comment>
<gene>
    <name evidence="6" type="primary">nadK</name>
    <name evidence="7" type="ORF">ENV82_04820</name>
</gene>
<evidence type="ECO:0000256" key="6">
    <source>
        <dbReference type="HAMAP-Rule" id="MF_00361"/>
    </source>
</evidence>